<dbReference type="Proteomes" id="UP000294360">
    <property type="component" value="Chromosome"/>
</dbReference>
<evidence type="ECO:0000313" key="2">
    <source>
        <dbReference type="Proteomes" id="UP000294360"/>
    </source>
</evidence>
<reference evidence="1 2" key="1">
    <citation type="submission" date="2019-03" db="EMBL/GenBank/DDBJ databases">
        <authorList>
            <person name="Kox A.R. M."/>
        </authorList>
    </citation>
    <scope>NUCLEOTIDE SEQUENCE [LARGE SCALE GENOMIC DNA]</scope>
    <source>
        <strain evidence="1">MTUNDRAET4 annotated genome</strain>
    </source>
</reference>
<evidence type="ECO:0000313" key="1">
    <source>
        <dbReference type="EMBL" id="VFU09097.1"/>
    </source>
</evidence>
<sequence>MIRRGKRQSRQKVGKSLHFLTDMVEILDLTDKLGVAARRLENERPDESFDVAEAPRKLRKLAGYSVEHACHWRVQRSGVRFAMCCHISGPPPSSRGLPALAIKAYSEELDATGVRGFWRGDRL</sequence>
<dbReference type="KEGG" id="mtun:MTUNDRAET4_2204"/>
<name>A0A4U8Z1C4_METTU</name>
<gene>
    <name evidence="1" type="ORF">MTUNDRAET4_2204</name>
</gene>
<accession>A0A4U8Z1C4</accession>
<dbReference type="AlphaFoldDB" id="A0A4U8Z1C4"/>
<proteinExistence type="predicted"/>
<organism evidence="1 2">
    <name type="scientific">Methylocella tundrae</name>
    <dbReference type="NCBI Taxonomy" id="227605"/>
    <lineage>
        <taxon>Bacteria</taxon>
        <taxon>Pseudomonadati</taxon>
        <taxon>Pseudomonadota</taxon>
        <taxon>Alphaproteobacteria</taxon>
        <taxon>Hyphomicrobiales</taxon>
        <taxon>Beijerinckiaceae</taxon>
        <taxon>Methylocella</taxon>
    </lineage>
</organism>
<protein>
    <submittedName>
        <fullName evidence="1">Uncharacterized protein</fullName>
    </submittedName>
</protein>
<dbReference type="EMBL" id="LR536450">
    <property type="protein sequence ID" value="VFU09097.1"/>
    <property type="molecule type" value="Genomic_DNA"/>
</dbReference>